<evidence type="ECO:0000259" key="2">
    <source>
        <dbReference type="Pfam" id="PF08308"/>
    </source>
</evidence>
<feature type="domain" description="PEGA" evidence="2">
    <location>
        <begin position="218"/>
        <end position="284"/>
    </location>
</feature>
<dbReference type="Pfam" id="PF03781">
    <property type="entry name" value="FGE-sulfatase"/>
    <property type="match status" value="1"/>
</dbReference>
<dbReference type="Proteomes" id="UP000007347">
    <property type="component" value="Chromosome"/>
</dbReference>
<sequence>MVQKVMKNIKSKHVLLISDSCYSGTLFGRARAMPTVIDDKYYLNLYNEQSRWGMTSGNKTPVSDSGSRGHSVFAYQLIKKLEKNTRPYISTREIYTDIAPIIANNSDQSPLCNPIKGTGDMGGEFIFVAQGTTTITTPDVIVGSKGKLSIISDPEGADIFVGGKFKGRSPLDMDSIEPGDYRVKARLAGYDAIDKTVRVNSSRKAMVTFYFEKKETKGRLYVTTRPDGSIIKILNIKSGYVQGMELAAGQYTVRVSKTGYAPKTQTVRIAEGEGVDLYVELEKERVVSSEPGPGDTWTDPVTGMEFVWVPGGCFNMGQTQEEKQYLIKEVGKENYGKWYNDEVPRHEVCVDGFWMGKYEVTNGQYRRFKSGHDSKEYEGVNLNSSDQPLVMISWDYAKAFAKWLGREAGQSFVLPTEAQWEYAARGGTTTIRFWGDGPDQACRYANVHDVTSKKQFSNFTWLNHNCNDGFAAAAPVGSFLPNDFGLYDMLGNVWEWCEDVYDENAYSKHGRNNPVVISGGSSRVCRGGGWLGSPGGVRAAYRDGDSADSRLSGLGFRLCLPQVRQ</sequence>
<evidence type="ECO:0000259" key="1">
    <source>
        <dbReference type="Pfam" id="PF03781"/>
    </source>
</evidence>
<dbReference type="STRING" id="651182.TOL2_C25430"/>
<dbReference type="InterPro" id="IPR042095">
    <property type="entry name" value="SUMF_sf"/>
</dbReference>
<dbReference type="AlphaFoldDB" id="K0NPD8"/>
<dbReference type="InterPro" id="IPR013229">
    <property type="entry name" value="PEGA"/>
</dbReference>
<dbReference type="InterPro" id="IPR016187">
    <property type="entry name" value="CTDL_fold"/>
</dbReference>
<keyword evidence="4" id="KW-1185">Reference proteome</keyword>
<protein>
    <submittedName>
        <fullName evidence="3">Conserved uncharacterized protein, DUF323</fullName>
    </submittedName>
</protein>
<gene>
    <name evidence="3" type="ordered locus">TOL2_C25430</name>
</gene>
<evidence type="ECO:0000313" key="3">
    <source>
        <dbReference type="EMBL" id="CCK80702.1"/>
    </source>
</evidence>
<dbReference type="HOGENOM" id="CLU_482120_0_0_7"/>
<dbReference type="Gene3D" id="2.60.40.1120">
    <property type="entry name" value="Carboxypeptidase-like, regulatory domain"/>
    <property type="match status" value="1"/>
</dbReference>
<dbReference type="PANTHER" id="PTHR23150">
    <property type="entry name" value="SULFATASE MODIFYING FACTOR 1, 2"/>
    <property type="match status" value="1"/>
</dbReference>
<dbReference type="GO" id="GO:0120147">
    <property type="term" value="F:formylglycine-generating oxidase activity"/>
    <property type="evidence" value="ECO:0007669"/>
    <property type="project" value="TreeGrafter"/>
</dbReference>
<name>K0NPD8_DESTT</name>
<organism evidence="3 4">
    <name type="scientific">Desulfobacula toluolica (strain DSM 7467 / Tol2)</name>
    <dbReference type="NCBI Taxonomy" id="651182"/>
    <lineage>
        <taxon>Bacteria</taxon>
        <taxon>Pseudomonadati</taxon>
        <taxon>Thermodesulfobacteriota</taxon>
        <taxon>Desulfobacteria</taxon>
        <taxon>Desulfobacterales</taxon>
        <taxon>Desulfobacteraceae</taxon>
        <taxon>Desulfobacula</taxon>
    </lineage>
</organism>
<dbReference type="InterPro" id="IPR005532">
    <property type="entry name" value="SUMF_dom"/>
</dbReference>
<feature type="domain" description="Sulfatase-modifying factor enzyme-like" evidence="1">
    <location>
        <begin position="305"/>
        <end position="558"/>
    </location>
</feature>
<dbReference type="InterPro" id="IPR051043">
    <property type="entry name" value="Sulfatase_Mod_Factor_Kinase"/>
</dbReference>
<dbReference type="PANTHER" id="PTHR23150:SF19">
    <property type="entry name" value="FORMYLGLYCINE-GENERATING ENZYME"/>
    <property type="match status" value="1"/>
</dbReference>
<dbReference type="Gene3D" id="3.90.1580.10">
    <property type="entry name" value="paralog of FGE (formylglycine-generating enzyme)"/>
    <property type="match status" value="1"/>
</dbReference>
<dbReference type="EMBL" id="FO203503">
    <property type="protein sequence ID" value="CCK80702.1"/>
    <property type="molecule type" value="Genomic_DNA"/>
</dbReference>
<dbReference type="KEGG" id="dto:TOL2_C25430"/>
<dbReference type="Pfam" id="PF08308">
    <property type="entry name" value="PEGA"/>
    <property type="match status" value="2"/>
</dbReference>
<dbReference type="PATRIC" id="fig|651182.5.peg.2996"/>
<proteinExistence type="predicted"/>
<accession>K0NPD8</accession>
<reference evidence="3 4" key="1">
    <citation type="journal article" date="2013" name="Environ. Microbiol.">
        <title>Complete genome, catabolic sub-proteomes and key-metabolites of Desulfobacula toluolica Tol2, a marine, aromatic compound-degrading, sulfate-reducing bacterium.</title>
        <authorList>
            <person name="Wohlbrand L."/>
            <person name="Jacob J.H."/>
            <person name="Kube M."/>
            <person name="Mussmann M."/>
            <person name="Jarling R."/>
            <person name="Beck A."/>
            <person name="Amann R."/>
            <person name="Wilkes H."/>
            <person name="Reinhardt R."/>
            <person name="Rabus R."/>
        </authorList>
    </citation>
    <scope>NUCLEOTIDE SEQUENCE [LARGE SCALE GENOMIC DNA]</scope>
    <source>
        <strain evidence="4">DSM 7467 / Tol2</strain>
    </source>
</reference>
<feature type="domain" description="PEGA" evidence="2">
    <location>
        <begin position="146"/>
        <end position="213"/>
    </location>
</feature>
<evidence type="ECO:0000313" key="4">
    <source>
        <dbReference type="Proteomes" id="UP000007347"/>
    </source>
</evidence>
<dbReference type="SUPFAM" id="SSF56436">
    <property type="entry name" value="C-type lectin-like"/>
    <property type="match status" value="1"/>
</dbReference>